<proteinExistence type="predicted"/>
<dbReference type="Pfam" id="PF04448">
    <property type="entry name" value="DUF551"/>
    <property type="match status" value="1"/>
</dbReference>
<evidence type="ECO:0000259" key="1">
    <source>
        <dbReference type="Pfam" id="PF04448"/>
    </source>
</evidence>
<evidence type="ECO:0000313" key="2">
    <source>
        <dbReference type="EMBL" id="DAD76026.1"/>
    </source>
</evidence>
<feature type="domain" description="DUF551" evidence="1">
    <location>
        <begin position="48"/>
        <end position="106"/>
    </location>
</feature>
<sequence>MERNIDMGQTVEEAAHFFAESRSSGSALPAYYHGFIAGAEWQAKQSPWISVEERLPECNTEVVIYHEYRFYVGFMYYSMKSIWWRVNEDERTDMIVSEYDFWMPIPDLGE</sequence>
<dbReference type="InterPro" id="IPR007539">
    <property type="entry name" value="DUF551"/>
</dbReference>
<accession>A0A8S5M1B6</accession>
<protein>
    <recommendedName>
        <fullName evidence="1">DUF551 domain-containing protein</fullName>
    </recommendedName>
</protein>
<dbReference type="EMBL" id="BK014795">
    <property type="protein sequence ID" value="DAD76026.1"/>
    <property type="molecule type" value="Genomic_DNA"/>
</dbReference>
<name>A0A8S5M1B6_9CAUD</name>
<reference evidence="2" key="1">
    <citation type="journal article" date="2021" name="Proc. Natl. Acad. Sci. U.S.A.">
        <title>A Catalog of Tens of Thousands of Viruses from Human Metagenomes Reveals Hidden Associations with Chronic Diseases.</title>
        <authorList>
            <person name="Tisza M.J."/>
            <person name="Buck C.B."/>
        </authorList>
    </citation>
    <scope>NUCLEOTIDE SEQUENCE</scope>
    <source>
        <strain evidence="2">CtIi96</strain>
    </source>
</reference>
<organism evidence="2">
    <name type="scientific">Podoviridae sp. ctIi96</name>
    <dbReference type="NCBI Taxonomy" id="2826550"/>
    <lineage>
        <taxon>Viruses</taxon>
        <taxon>Duplodnaviria</taxon>
        <taxon>Heunggongvirae</taxon>
        <taxon>Uroviricota</taxon>
        <taxon>Caudoviricetes</taxon>
    </lineage>
</organism>